<comment type="caution">
    <text evidence="1">The sequence shown here is derived from an EMBL/GenBank/DDBJ whole genome shotgun (WGS) entry which is preliminary data.</text>
</comment>
<dbReference type="SUPFAM" id="SSF53098">
    <property type="entry name" value="Ribonuclease H-like"/>
    <property type="match status" value="1"/>
</dbReference>
<dbReference type="EMBL" id="AVOT02027940">
    <property type="protein sequence ID" value="MBW0520256.1"/>
    <property type="molecule type" value="Genomic_DNA"/>
</dbReference>
<evidence type="ECO:0000313" key="1">
    <source>
        <dbReference type="EMBL" id="MBW0520256.1"/>
    </source>
</evidence>
<keyword evidence="2" id="KW-1185">Reference proteome</keyword>
<reference evidence="1" key="1">
    <citation type="submission" date="2021-03" db="EMBL/GenBank/DDBJ databases">
        <title>Draft genome sequence of rust myrtle Austropuccinia psidii MF-1, a brazilian biotype.</title>
        <authorList>
            <person name="Quecine M.C."/>
            <person name="Pachon D.M.R."/>
            <person name="Bonatelli M.L."/>
            <person name="Correr F.H."/>
            <person name="Franceschini L.M."/>
            <person name="Leite T.F."/>
            <person name="Margarido G.R.A."/>
            <person name="Almeida C.A."/>
            <person name="Ferrarezi J.A."/>
            <person name="Labate C.A."/>
        </authorList>
    </citation>
    <scope>NUCLEOTIDE SEQUENCE</scope>
    <source>
        <strain evidence="1">MF-1</strain>
    </source>
</reference>
<dbReference type="InterPro" id="IPR012337">
    <property type="entry name" value="RNaseH-like_sf"/>
</dbReference>
<dbReference type="AlphaFoldDB" id="A0A9Q3HW58"/>
<evidence type="ECO:0000313" key="2">
    <source>
        <dbReference type="Proteomes" id="UP000765509"/>
    </source>
</evidence>
<proteinExistence type="predicted"/>
<dbReference type="OrthoDB" id="2273864at2759"/>
<organism evidence="1 2">
    <name type="scientific">Austropuccinia psidii MF-1</name>
    <dbReference type="NCBI Taxonomy" id="1389203"/>
    <lineage>
        <taxon>Eukaryota</taxon>
        <taxon>Fungi</taxon>
        <taxon>Dikarya</taxon>
        <taxon>Basidiomycota</taxon>
        <taxon>Pucciniomycotina</taxon>
        <taxon>Pucciniomycetes</taxon>
        <taxon>Pucciniales</taxon>
        <taxon>Sphaerophragmiaceae</taxon>
        <taxon>Austropuccinia</taxon>
    </lineage>
</organism>
<evidence type="ECO:0008006" key="3">
    <source>
        <dbReference type="Google" id="ProtNLM"/>
    </source>
</evidence>
<dbReference type="Proteomes" id="UP000765509">
    <property type="component" value="Unassembled WGS sequence"/>
</dbReference>
<name>A0A9Q3HW58_9BASI</name>
<accession>A0A9Q3HW58</accession>
<protein>
    <recommendedName>
        <fullName evidence="3">Integrase zinc-binding domain-containing protein</fullName>
    </recommendedName>
</protein>
<gene>
    <name evidence="1" type="ORF">O181_059971</name>
</gene>
<sequence length="96" mass="11012">MWQNNVEEHFKTCERCQNDNESTGKRLGNMINLQEPIRPWEIVHIDLVAGLPPGGDRSYNSCPVIVDRFGKNTVFLPFQKDSTAMDTAHLIWNRVA</sequence>